<proteinExistence type="predicted"/>
<accession>A0A3B3BGZ0</accession>
<dbReference type="InterPro" id="IPR001304">
    <property type="entry name" value="C-type_lectin-like"/>
</dbReference>
<dbReference type="PANTHER" id="PTHR22803">
    <property type="entry name" value="MANNOSE, PHOSPHOLIPASE, LECTIN RECEPTOR RELATED"/>
    <property type="match status" value="1"/>
</dbReference>
<name>A0A3B3BGZ0_ORYME</name>
<dbReference type="AlphaFoldDB" id="A0A3B3BGZ0"/>
<dbReference type="SUPFAM" id="SSF56436">
    <property type="entry name" value="C-type lectin-like"/>
    <property type="match status" value="1"/>
</dbReference>
<sequence length="152" mass="17813">WLRFQNKCFLFKGKKNEIQGNWSFARSWCREQGGELAIIDSQYENGRIANTELVSIHSRAELEFIRNLNYTKNHHIWIGLTRDRNFGWGWTDSTPLGYVNWAPGEPNAAFHPGEAAEENCVEMYPDGRWNDNNCMLQKVKRFINIRHLPSLI</sequence>
<reference evidence="2" key="2">
    <citation type="submission" date="2025-09" db="UniProtKB">
        <authorList>
            <consortium name="Ensembl"/>
        </authorList>
    </citation>
    <scope>IDENTIFICATION</scope>
</reference>
<organism evidence="2 3">
    <name type="scientific">Oryzias melastigma</name>
    <name type="common">Marine medaka</name>
    <dbReference type="NCBI Taxonomy" id="30732"/>
    <lineage>
        <taxon>Eukaryota</taxon>
        <taxon>Metazoa</taxon>
        <taxon>Chordata</taxon>
        <taxon>Craniata</taxon>
        <taxon>Vertebrata</taxon>
        <taxon>Euteleostomi</taxon>
        <taxon>Actinopterygii</taxon>
        <taxon>Neopterygii</taxon>
        <taxon>Teleostei</taxon>
        <taxon>Neoteleostei</taxon>
        <taxon>Acanthomorphata</taxon>
        <taxon>Ovalentaria</taxon>
        <taxon>Atherinomorphae</taxon>
        <taxon>Beloniformes</taxon>
        <taxon>Adrianichthyidae</taxon>
        <taxon>Oryziinae</taxon>
        <taxon>Oryzias</taxon>
    </lineage>
</organism>
<evidence type="ECO:0000259" key="1">
    <source>
        <dbReference type="PROSITE" id="PS50041"/>
    </source>
</evidence>
<evidence type="ECO:0000313" key="3">
    <source>
        <dbReference type="Proteomes" id="UP000261560"/>
    </source>
</evidence>
<reference evidence="2" key="1">
    <citation type="submission" date="2025-08" db="UniProtKB">
        <authorList>
            <consortium name="Ensembl"/>
        </authorList>
    </citation>
    <scope>IDENTIFICATION</scope>
</reference>
<keyword evidence="3" id="KW-1185">Reference proteome</keyword>
<dbReference type="InterPro" id="IPR016186">
    <property type="entry name" value="C-type_lectin-like/link_sf"/>
</dbReference>
<dbReference type="InterPro" id="IPR050111">
    <property type="entry name" value="C-type_lectin/snaclec_domain"/>
</dbReference>
<dbReference type="PROSITE" id="PS50041">
    <property type="entry name" value="C_TYPE_LECTIN_2"/>
    <property type="match status" value="1"/>
</dbReference>
<dbReference type="SMART" id="SM00034">
    <property type="entry name" value="CLECT"/>
    <property type="match status" value="1"/>
</dbReference>
<dbReference type="InterPro" id="IPR016187">
    <property type="entry name" value="CTDL_fold"/>
</dbReference>
<evidence type="ECO:0000313" key="2">
    <source>
        <dbReference type="Ensembl" id="ENSOMEP00000004841.1"/>
    </source>
</evidence>
<dbReference type="GeneTree" id="ENSGT01150000286973"/>
<dbReference type="Ensembl" id="ENSOMET00000008480.1">
    <property type="protein sequence ID" value="ENSOMEP00000004841.1"/>
    <property type="gene ID" value="ENSOMEG00000005880.1"/>
</dbReference>
<dbReference type="CDD" id="cd00037">
    <property type="entry name" value="CLECT"/>
    <property type="match status" value="1"/>
</dbReference>
<dbReference type="Gene3D" id="3.10.100.10">
    <property type="entry name" value="Mannose-Binding Protein A, subunit A"/>
    <property type="match status" value="2"/>
</dbReference>
<dbReference type="Proteomes" id="UP000261560">
    <property type="component" value="Unplaced"/>
</dbReference>
<dbReference type="Pfam" id="PF00059">
    <property type="entry name" value="Lectin_C"/>
    <property type="match status" value="1"/>
</dbReference>
<protein>
    <recommendedName>
        <fullName evidence="1">C-type lectin domain-containing protein</fullName>
    </recommendedName>
</protein>
<feature type="domain" description="C-type lectin" evidence="1">
    <location>
        <begin position="4"/>
        <end position="134"/>
    </location>
</feature>